<name>A0A381X9A4_9ZZZZ</name>
<evidence type="ECO:0000313" key="1">
    <source>
        <dbReference type="EMBL" id="SVA61071.1"/>
    </source>
</evidence>
<dbReference type="EMBL" id="UINC01014293">
    <property type="protein sequence ID" value="SVA61071.1"/>
    <property type="molecule type" value="Genomic_DNA"/>
</dbReference>
<sequence length="84" mass="9324">MVSTALCGDLAHPRIGLVDFKCDRPLQNHPTRDSILGNVIYRCQTIQGLFNVRFIETSGICPLLHSFYRNVPAANLAPMLNAIN</sequence>
<accession>A0A381X9A4</accession>
<gene>
    <name evidence="1" type="ORF">METZ01_LOCUS113925</name>
</gene>
<organism evidence="1">
    <name type="scientific">marine metagenome</name>
    <dbReference type="NCBI Taxonomy" id="408172"/>
    <lineage>
        <taxon>unclassified sequences</taxon>
        <taxon>metagenomes</taxon>
        <taxon>ecological metagenomes</taxon>
    </lineage>
</organism>
<dbReference type="AlphaFoldDB" id="A0A381X9A4"/>
<proteinExistence type="predicted"/>
<protein>
    <submittedName>
        <fullName evidence="1">Uncharacterized protein</fullName>
    </submittedName>
</protein>
<reference evidence="1" key="1">
    <citation type="submission" date="2018-05" db="EMBL/GenBank/DDBJ databases">
        <authorList>
            <person name="Lanie J.A."/>
            <person name="Ng W.-L."/>
            <person name="Kazmierczak K.M."/>
            <person name="Andrzejewski T.M."/>
            <person name="Davidsen T.M."/>
            <person name="Wayne K.J."/>
            <person name="Tettelin H."/>
            <person name="Glass J.I."/>
            <person name="Rusch D."/>
            <person name="Podicherti R."/>
            <person name="Tsui H.-C.T."/>
            <person name="Winkler M.E."/>
        </authorList>
    </citation>
    <scope>NUCLEOTIDE SEQUENCE</scope>
</reference>